<gene>
    <name evidence="1" type="ORF">ALAG00032_LOCUS2684</name>
</gene>
<evidence type="ECO:0000313" key="1">
    <source>
        <dbReference type="EMBL" id="CAE0361951.1"/>
    </source>
</evidence>
<organism evidence="1">
    <name type="scientific">Aureoumbra lagunensis</name>
    <dbReference type="NCBI Taxonomy" id="44058"/>
    <lineage>
        <taxon>Eukaryota</taxon>
        <taxon>Sar</taxon>
        <taxon>Stramenopiles</taxon>
        <taxon>Ochrophyta</taxon>
        <taxon>Pelagophyceae</taxon>
        <taxon>Pelagomonadales</taxon>
        <taxon>Aureoumbra</taxon>
    </lineage>
</organism>
<reference evidence="1" key="1">
    <citation type="submission" date="2021-01" db="EMBL/GenBank/DDBJ databases">
        <authorList>
            <person name="Corre E."/>
            <person name="Pelletier E."/>
            <person name="Niang G."/>
            <person name="Scheremetjew M."/>
            <person name="Finn R."/>
            <person name="Kale V."/>
            <person name="Holt S."/>
            <person name="Cochrane G."/>
            <person name="Meng A."/>
            <person name="Brown T."/>
            <person name="Cohen L."/>
        </authorList>
    </citation>
    <scope>NUCLEOTIDE SEQUENCE</scope>
    <source>
        <strain evidence="1">CCMP1510</strain>
    </source>
</reference>
<name>A0A7S3JQU9_9STRA</name>
<protein>
    <submittedName>
        <fullName evidence="1">Uncharacterized protein</fullName>
    </submittedName>
</protein>
<proteinExistence type="predicted"/>
<sequence>MHILMMVSEFCTKRMTFPNPFPFIYPGITRPDLKQLKASGRAFFEHLHLQPHAKQDNEENFSHKGAKEHVDFIWRLWQQSLWPQLERAVLWPLLLAKPQIIEHEKRIFGNEKQSNASKRYNRFALLSPDAIWDAQNQQWRLEEINTNGLFQLGADEENVKTFHIDEGYTQGWIHLVGANGFPNAPQYQSTLDAKLNNFCQRRGCDRYDRQVLERAAHENAHATGGWYRLFPPVQCDPFCGSREPDIGKDPLFQSYFAPNLSDLAKKHWDFLAELDTDYFRRLGGRHNTSLTTFPSYIDATPSTPR</sequence>
<dbReference type="AlphaFoldDB" id="A0A7S3JQU9"/>
<accession>A0A7S3JQU9</accession>
<dbReference type="EMBL" id="HBIJ01003781">
    <property type="protein sequence ID" value="CAE0361951.1"/>
    <property type="molecule type" value="Transcribed_RNA"/>
</dbReference>